<evidence type="ECO:0000313" key="3">
    <source>
        <dbReference type="Proteomes" id="UP001164286"/>
    </source>
</evidence>
<dbReference type="AlphaFoldDB" id="A0AA38LWJ9"/>
<name>A0AA38LWJ9_9TREE</name>
<feature type="compositionally biased region" description="Pro residues" evidence="1">
    <location>
        <begin position="62"/>
        <end position="75"/>
    </location>
</feature>
<organism evidence="2 3">
    <name type="scientific">Dioszegia hungarica</name>
    <dbReference type="NCBI Taxonomy" id="4972"/>
    <lineage>
        <taxon>Eukaryota</taxon>
        <taxon>Fungi</taxon>
        <taxon>Dikarya</taxon>
        <taxon>Basidiomycota</taxon>
        <taxon>Agaricomycotina</taxon>
        <taxon>Tremellomycetes</taxon>
        <taxon>Tremellales</taxon>
        <taxon>Bulleribasidiaceae</taxon>
        <taxon>Dioszegia</taxon>
    </lineage>
</organism>
<feature type="compositionally biased region" description="Polar residues" evidence="1">
    <location>
        <begin position="134"/>
        <end position="144"/>
    </location>
</feature>
<dbReference type="RefSeq" id="XP_052947650.1">
    <property type="nucleotide sequence ID" value="XM_053091903.1"/>
</dbReference>
<evidence type="ECO:0000256" key="1">
    <source>
        <dbReference type="SAM" id="MobiDB-lite"/>
    </source>
</evidence>
<reference evidence="2" key="1">
    <citation type="journal article" date="2022" name="G3 (Bethesda)">
        <title>High quality genome of the basidiomycete yeast Dioszegia hungarica PDD-24b-2 isolated from cloud water.</title>
        <authorList>
            <person name="Jarrige D."/>
            <person name="Haridas S."/>
            <person name="Bleykasten-Grosshans C."/>
            <person name="Joly M."/>
            <person name="Nadalig T."/>
            <person name="Sancelme M."/>
            <person name="Vuilleumier S."/>
            <person name="Grigoriev I.V."/>
            <person name="Amato P."/>
            <person name="Bringel F."/>
        </authorList>
    </citation>
    <scope>NUCLEOTIDE SEQUENCE</scope>
    <source>
        <strain evidence="2">PDD-24b-2</strain>
    </source>
</reference>
<feature type="compositionally biased region" description="Low complexity" evidence="1">
    <location>
        <begin position="207"/>
        <end position="218"/>
    </location>
</feature>
<protein>
    <submittedName>
        <fullName evidence="2">Uncharacterized protein</fullName>
    </submittedName>
</protein>
<feature type="region of interest" description="Disordered" evidence="1">
    <location>
        <begin position="281"/>
        <end position="306"/>
    </location>
</feature>
<sequence>MAEKNVRKILSRTKLGAKLSVDEHFDMVNDSISERMERKRHRETSLPHLLSPRRKQHRPISPSVPPVAYRPPQTLPPRLDSIPVPPTPPKSAEPAAIPLPASPPKSASSWLAYPPQSADPIRPGTPLSGPSRGLNLTQPRSRGQSHPPRSPGSPDIFGEFDKLFADFPHPPSASLRSPHSLPTPALSTGTASSYTTASGHGHGHSRPTTPASASAPDPARLESAINTLSQVILCLQGTQADNAAYVHSQADLEARLKGTEGELEAVRGENARIEAVLRRERMERTREDQERESERRGMQRKISEAEEETTQALSALQAAQAASQTSAQTIQNLQSHLSASQSRCTSLESRTHTLEAEISRLNGAFDLVKDEYKLKEDDMRRRMEEAEFMHLALKESGARLGRELEGARKKYSELEKKGRGGFI</sequence>
<dbReference type="EMBL" id="JAKWFO010000003">
    <property type="protein sequence ID" value="KAI9637873.1"/>
    <property type="molecule type" value="Genomic_DNA"/>
</dbReference>
<feature type="compositionally biased region" description="Low complexity" evidence="1">
    <location>
        <begin position="187"/>
        <end position="199"/>
    </location>
</feature>
<dbReference type="SUPFAM" id="SSF57997">
    <property type="entry name" value="Tropomyosin"/>
    <property type="match status" value="1"/>
</dbReference>
<comment type="caution">
    <text evidence="2">The sequence shown here is derived from an EMBL/GenBank/DDBJ whole genome shotgun (WGS) entry which is preliminary data.</text>
</comment>
<accession>A0AA38LWJ9</accession>
<gene>
    <name evidence="2" type="ORF">MKK02DRAFT_42252</name>
</gene>
<dbReference type="Proteomes" id="UP001164286">
    <property type="component" value="Unassembled WGS sequence"/>
</dbReference>
<keyword evidence="3" id="KW-1185">Reference proteome</keyword>
<feature type="compositionally biased region" description="Basic and acidic residues" evidence="1">
    <location>
        <begin position="281"/>
        <end position="304"/>
    </location>
</feature>
<feature type="compositionally biased region" description="Low complexity" evidence="1">
    <location>
        <begin position="92"/>
        <end position="109"/>
    </location>
</feature>
<evidence type="ECO:0000313" key="2">
    <source>
        <dbReference type="EMBL" id="KAI9637873.1"/>
    </source>
</evidence>
<dbReference type="GeneID" id="77731108"/>
<proteinExistence type="predicted"/>
<feature type="region of interest" description="Disordered" evidence="1">
    <location>
        <begin position="33"/>
        <end position="218"/>
    </location>
</feature>